<accession>A0A9D4KV04</accession>
<reference evidence="1" key="1">
    <citation type="journal article" date="2019" name="bioRxiv">
        <title>The Genome of the Zebra Mussel, Dreissena polymorpha: A Resource for Invasive Species Research.</title>
        <authorList>
            <person name="McCartney M.A."/>
            <person name="Auch B."/>
            <person name="Kono T."/>
            <person name="Mallez S."/>
            <person name="Zhang Y."/>
            <person name="Obille A."/>
            <person name="Becker A."/>
            <person name="Abrahante J.E."/>
            <person name="Garbe J."/>
            <person name="Badalamenti J.P."/>
            <person name="Herman A."/>
            <person name="Mangelson H."/>
            <person name="Liachko I."/>
            <person name="Sullivan S."/>
            <person name="Sone E.D."/>
            <person name="Koren S."/>
            <person name="Silverstein K.A.T."/>
            <person name="Beckman K.B."/>
            <person name="Gohl D.M."/>
        </authorList>
    </citation>
    <scope>NUCLEOTIDE SEQUENCE</scope>
    <source>
        <strain evidence="1">Duluth1</strain>
        <tissue evidence="1">Whole animal</tissue>
    </source>
</reference>
<name>A0A9D4KV04_DREPO</name>
<dbReference type="AlphaFoldDB" id="A0A9D4KV04"/>
<keyword evidence="2" id="KW-1185">Reference proteome</keyword>
<evidence type="ECO:0000313" key="2">
    <source>
        <dbReference type="Proteomes" id="UP000828390"/>
    </source>
</evidence>
<dbReference type="Proteomes" id="UP000828390">
    <property type="component" value="Unassembled WGS sequence"/>
</dbReference>
<comment type="caution">
    <text evidence="1">The sequence shown here is derived from an EMBL/GenBank/DDBJ whole genome shotgun (WGS) entry which is preliminary data.</text>
</comment>
<evidence type="ECO:0000313" key="1">
    <source>
        <dbReference type="EMBL" id="KAH3846385.1"/>
    </source>
</evidence>
<dbReference type="EMBL" id="JAIWYP010000003">
    <property type="protein sequence ID" value="KAH3846385.1"/>
    <property type="molecule type" value="Genomic_DNA"/>
</dbReference>
<organism evidence="1 2">
    <name type="scientific">Dreissena polymorpha</name>
    <name type="common">Zebra mussel</name>
    <name type="synonym">Mytilus polymorpha</name>
    <dbReference type="NCBI Taxonomy" id="45954"/>
    <lineage>
        <taxon>Eukaryota</taxon>
        <taxon>Metazoa</taxon>
        <taxon>Spiralia</taxon>
        <taxon>Lophotrochozoa</taxon>
        <taxon>Mollusca</taxon>
        <taxon>Bivalvia</taxon>
        <taxon>Autobranchia</taxon>
        <taxon>Heteroconchia</taxon>
        <taxon>Euheterodonta</taxon>
        <taxon>Imparidentia</taxon>
        <taxon>Neoheterodontei</taxon>
        <taxon>Myida</taxon>
        <taxon>Dreissenoidea</taxon>
        <taxon>Dreissenidae</taxon>
        <taxon>Dreissena</taxon>
    </lineage>
</organism>
<proteinExistence type="predicted"/>
<gene>
    <name evidence="1" type="ORF">DPMN_088686</name>
</gene>
<protein>
    <submittedName>
        <fullName evidence="1">Uncharacterized protein</fullName>
    </submittedName>
</protein>
<sequence>MPSSPVDICQITPSEMAVTLDGSGVQFMSVSNGQLVNGRKLQLPYSAFGIVHHQGALYITSNTALYHYTLNGTLVQKLYEETVTGGIGTGIPI</sequence>
<reference evidence="1" key="2">
    <citation type="submission" date="2020-11" db="EMBL/GenBank/DDBJ databases">
        <authorList>
            <person name="McCartney M.A."/>
            <person name="Auch B."/>
            <person name="Kono T."/>
            <person name="Mallez S."/>
            <person name="Becker A."/>
            <person name="Gohl D.M."/>
            <person name="Silverstein K.A.T."/>
            <person name="Koren S."/>
            <person name="Bechman K.B."/>
            <person name="Herman A."/>
            <person name="Abrahante J.E."/>
            <person name="Garbe J."/>
        </authorList>
    </citation>
    <scope>NUCLEOTIDE SEQUENCE</scope>
    <source>
        <strain evidence="1">Duluth1</strain>
        <tissue evidence="1">Whole animal</tissue>
    </source>
</reference>